<feature type="non-terminal residue" evidence="2">
    <location>
        <position position="1"/>
    </location>
</feature>
<protein>
    <recommendedName>
        <fullName evidence="4">Secreted protein</fullName>
    </recommendedName>
</protein>
<comment type="caution">
    <text evidence="2">The sequence shown here is derived from an EMBL/GenBank/DDBJ whole genome shotgun (WGS) entry which is preliminary data.</text>
</comment>
<keyword evidence="3" id="KW-1185">Reference proteome</keyword>
<evidence type="ECO:0008006" key="4">
    <source>
        <dbReference type="Google" id="ProtNLM"/>
    </source>
</evidence>
<proteinExistence type="predicted"/>
<evidence type="ECO:0000256" key="1">
    <source>
        <dbReference type="SAM" id="SignalP"/>
    </source>
</evidence>
<accession>A0AAV2RA41</accession>
<dbReference type="Proteomes" id="UP001497623">
    <property type="component" value="Unassembled WGS sequence"/>
</dbReference>
<organism evidence="2 3">
    <name type="scientific">Meganyctiphanes norvegica</name>
    <name type="common">Northern krill</name>
    <name type="synonym">Thysanopoda norvegica</name>
    <dbReference type="NCBI Taxonomy" id="48144"/>
    <lineage>
        <taxon>Eukaryota</taxon>
        <taxon>Metazoa</taxon>
        <taxon>Ecdysozoa</taxon>
        <taxon>Arthropoda</taxon>
        <taxon>Crustacea</taxon>
        <taxon>Multicrustacea</taxon>
        <taxon>Malacostraca</taxon>
        <taxon>Eumalacostraca</taxon>
        <taxon>Eucarida</taxon>
        <taxon>Euphausiacea</taxon>
        <taxon>Euphausiidae</taxon>
        <taxon>Meganyctiphanes</taxon>
    </lineage>
</organism>
<sequence length="109" mass="12246">TTVLYWILATMNKVGLAVCLVILVVLGMCTADPEPGKKGKSKGVYYSRPVYYRPRPVYRSYRPVYYKSKGKGYKGKGKGRYGRDVAEVAEVDNTLPFDQPSYSSGYGDW</sequence>
<dbReference type="AlphaFoldDB" id="A0AAV2RA41"/>
<feature type="signal peptide" evidence="1">
    <location>
        <begin position="1"/>
        <end position="31"/>
    </location>
</feature>
<keyword evidence="1" id="KW-0732">Signal</keyword>
<feature type="chain" id="PRO_5044010763" description="Secreted protein" evidence="1">
    <location>
        <begin position="32"/>
        <end position="109"/>
    </location>
</feature>
<gene>
    <name evidence="2" type="ORF">MNOR_LOCUS22704</name>
</gene>
<dbReference type="EMBL" id="CAXKWB010019361">
    <property type="protein sequence ID" value="CAL4121842.1"/>
    <property type="molecule type" value="Genomic_DNA"/>
</dbReference>
<name>A0AAV2RA41_MEGNR</name>
<reference evidence="2 3" key="1">
    <citation type="submission" date="2024-05" db="EMBL/GenBank/DDBJ databases">
        <authorList>
            <person name="Wallberg A."/>
        </authorList>
    </citation>
    <scope>NUCLEOTIDE SEQUENCE [LARGE SCALE GENOMIC DNA]</scope>
</reference>
<evidence type="ECO:0000313" key="3">
    <source>
        <dbReference type="Proteomes" id="UP001497623"/>
    </source>
</evidence>
<evidence type="ECO:0000313" key="2">
    <source>
        <dbReference type="EMBL" id="CAL4121842.1"/>
    </source>
</evidence>